<dbReference type="PROSITE" id="PS51272">
    <property type="entry name" value="SLH"/>
    <property type="match status" value="1"/>
</dbReference>
<sequence length="71" mass="7443">METGIPGSCVPVACTELFSDVPATNVFCSYIEALYNAGIVSGCGPSLYCPSLNVARDQMAKFIVNAFGFAL</sequence>
<dbReference type="AlphaFoldDB" id="A0A1F5V7N4"/>
<dbReference type="InterPro" id="IPR001119">
    <property type="entry name" value="SLH_dom"/>
</dbReference>
<dbReference type="EMBL" id="MFGW01000215">
    <property type="protein sequence ID" value="OGF59426.1"/>
    <property type="molecule type" value="Genomic_DNA"/>
</dbReference>
<feature type="domain" description="SLH" evidence="1">
    <location>
        <begin position="14"/>
        <end position="71"/>
    </location>
</feature>
<reference evidence="2 3" key="1">
    <citation type="journal article" date="2016" name="Nat. Commun.">
        <title>Thousands of microbial genomes shed light on interconnected biogeochemical processes in an aquifer system.</title>
        <authorList>
            <person name="Anantharaman K."/>
            <person name="Brown C.T."/>
            <person name="Hug L.A."/>
            <person name="Sharon I."/>
            <person name="Castelle C.J."/>
            <person name="Probst A.J."/>
            <person name="Thomas B.C."/>
            <person name="Singh A."/>
            <person name="Wilkins M.J."/>
            <person name="Karaoz U."/>
            <person name="Brodie E.L."/>
            <person name="Williams K.H."/>
            <person name="Hubbard S.S."/>
            <person name="Banfield J.F."/>
        </authorList>
    </citation>
    <scope>NUCLEOTIDE SEQUENCE [LARGE SCALE GENOMIC DNA]</scope>
</reference>
<name>A0A1F5V7N4_9BACT</name>
<protein>
    <recommendedName>
        <fullName evidence="1">SLH domain-containing protein</fullName>
    </recommendedName>
</protein>
<evidence type="ECO:0000259" key="1">
    <source>
        <dbReference type="PROSITE" id="PS51272"/>
    </source>
</evidence>
<organism evidence="2 3">
    <name type="scientific">Candidatus Fischerbacteria bacterium RBG_13_37_8</name>
    <dbReference type="NCBI Taxonomy" id="1817863"/>
    <lineage>
        <taxon>Bacteria</taxon>
        <taxon>Candidatus Fischeribacteriota</taxon>
    </lineage>
</organism>
<dbReference type="Proteomes" id="UP000178943">
    <property type="component" value="Unassembled WGS sequence"/>
</dbReference>
<proteinExistence type="predicted"/>
<evidence type="ECO:0000313" key="2">
    <source>
        <dbReference type="EMBL" id="OGF59426.1"/>
    </source>
</evidence>
<evidence type="ECO:0000313" key="3">
    <source>
        <dbReference type="Proteomes" id="UP000178943"/>
    </source>
</evidence>
<accession>A0A1F5V7N4</accession>
<comment type="caution">
    <text evidence="2">The sequence shown here is derived from an EMBL/GenBank/DDBJ whole genome shotgun (WGS) entry which is preliminary data.</text>
</comment>
<gene>
    <name evidence="2" type="ORF">A2Y62_15225</name>
</gene>